<sequence length="170" mass="18849">MSHGSKIPYFRGDVTPGTYVAAVDSYLTGRKATDAALIFQTEDELDQTLYYLIGKSIIRVIVLNGLDGNATERLLTMRPSPSYFVIYATSKNMTKLYSKVQYLNSAMYSKRYSTTRVSCRARVISPADNVYGVISPSDNVYRLMSPADSVYRVVSPADSMYSVMSPADSV</sequence>
<name>A0A7R9JL50_TIMCA</name>
<dbReference type="AlphaFoldDB" id="A0A7R9JL50"/>
<gene>
    <name evidence="1" type="ORF">TCMB3V08_LOCUS13459</name>
</gene>
<accession>A0A7R9JL50</accession>
<reference evidence="1" key="1">
    <citation type="submission" date="2020-11" db="EMBL/GenBank/DDBJ databases">
        <authorList>
            <person name="Tran Van P."/>
        </authorList>
    </citation>
    <scope>NUCLEOTIDE SEQUENCE</scope>
</reference>
<organism evidence="1">
    <name type="scientific">Timema californicum</name>
    <name type="common">California timema</name>
    <name type="synonym">Walking stick</name>
    <dbReference type="NCBI Taxonomy" id="61474"/>
    <lineage>
        <taxon>Eukaryota</taxon>
        <taxon>Metazoa</taxon>
        <taxon>Ecdysozoa</taxon>
        <taxon>Arthropoda</taxon>
        <taxon>Hexapoda</taxon>
        <taxon>Insecta</taxon>
        <taxon>Pterygota</taxon>
        <taxon>Neoptera</taxon>
        <taxon>Polyneoptera</taxon>
        <taxon>Phasmatodea</taxon>
        <taxon>Timematodea</taxon>
        <taxon>Timematoidea</taxon>
        <taxon>Timematidae</taxon>
        <taxon>Timema</taxon>
    </lineage>
</organism>
<evidence type="ECO:0000313" key="1">
    <source>
        <dbReference type="EMBL" id="CAD7580926.1"/>
    </source>
</evidence>
<dbReference type="EMBL" id="OE207096">
    <property type="protein sequence ID" value="CAD7580926.1"/>
    <property type="molecule type" value="Genomic_DNA"/>
</dbReference>
<protein>
    <submittedName>
        <fullName evidence="1">(California timema) hypothetical protein</fullName>
    </submittedName>
</protein>
<proteinExistence type="predicted"/>